<comment type="caution">
    <text evidence="2">The sequence shown here is derived from an EMBL/GenBank/DDBJ whole genome shotgun (WGS) entry which is preliminary data.</text>
</comment>
<keyword evidence="1" id="KW-0472">Membrane</keyword>
<evidence type="ECO:0000313" key="3">
    <source>
        <dbReference type="Proteomes" id="UP001156102"/>
    </source>
</evidence>
<evidence type="ECO:0008006" key="4">
    <source>
        <dbReference type="Google" id="ProtNLM"/>
    </source>
</evidence>
<evidence type="ECO:0000256" key="1">
    <source>
        <dbReference type="SAM" id="Phobius"/>
    </source>
</evidence>
<keyword evidence="1" id="KW-0812">Transmembrane</keyword>
<name>A0AA41X449_9BACI</name>
<organism evidence="2 3">
    <name type="scientific">Ectobacillus ponti</name>
    <dbReference type="NCBI Taxonomy" id="2961894"/>
    <lineage>
        <taxon>Bacteria</taxon>
        <taxon>Bacillati</taxon>
        <taxon>Bacillota</taxon>
        <taxon>Bacilli</taxon>
        <taxon>Bacillales</taxon>
        <taxon>Bacillaceae</taxon>
        <taxon>Ectobacillus</taxon>
    </lineage>
</organism>
<proteinExistence type="predicted"/>
<accession>A0AA41X449</accession>
<reference evidence="2" key="1">
    <citation type="submission" date="2022-07" db="EMBL/GenBank/DDBJ databases">
        <authorList>
            <person name="Li W.-J."/>
            <person name="Deng Q.-Q."/>
        </authorList>
    </citation>
    <scope>NUCLEOTIDE SEQUENCE</scope>
    <source>
        <strain evidence="2">SYSU M60031</strain>
    </source>
</reference>
<sequence length="188" mass="20162">MQKEIAIYSSYPRTVKLVLGAILAALAALLQSAGVFTGIGYTLSVLTTGPIVMAAVISIRSGLLAYLVTILLLLVLQPSELFVFPFTTGLLGLSLGIGLRLCRLRWQTVLLAGASLGTGILFLLYILRFPVLGPDLTAASLGAGGLLGIFVFSLLYGWLWLWLSVLALRRVHKAVVRRVPAEQLGLEE</sequence>
<keyword evidence="1" id="KW-1133">Transmembrane helix</keyword>
<protein>
    <recommendedName>
        <fullName evidence="4">DUF2232 domain-containing protein</fullName>
    </recommendedName>
</protein>
<dbReference type="AlphaFoldDB" id="A0AA41X449"/>
<gene>
    <name evidence="2" type="ORF">NK662_07525</name>
</gene>
<keyword evidence="3" id="KW-1185">Reference proteome</keyword>
<dbReference type="RefSeq" id="WP_254758305.1">
    <property type="nucleotide sequence ID" value="NZ_JANCLT010000003.1"/>
</dbReference>
<feature type="transmembrane region" description="Helical" evidence="1">
    <location>
        <begin position="51"/>
        <end position="76"/>
    </location>
</feature>
<dbReference type="EMBL" id="JANCLT010000003">
    <property type="protein sequence ID" value="MCP8968392.1"/>
    <property type="molecule type" value="Genomic_DNA"/>
</dbReference>
<evidence type="ECO:0000313" key="2">
    <source>
        <dbReference type="EMBL" id="MCP8968392.1"/>
    </source>
</evidence>
<feature type="transmembrane region" description="Helical" evidence="1">
    <location>
        <begin position="17"/>
        <end position="39"/>
    </location>
</feature>
<feature type="transmembrane region" description="Helical" evidence="1">
    <location>
        <begin position="109"/>
        <end position="127"/>
    </location>
</feature>
<dbReference type="Proteomes" id="UP001156102">
    <property type="component" value="Unassembled WGS sequence"/>
</dbReference>
<feature type="transmembrane region" description="Helical" evidence="1">
    <location>
        <begin position="147"/>
        <end position="168"/>
    </location>
</feature>